<keyword evidence="2" id="KW-1133">Transmembrane helix</keyword>
<dbReference type="Proteomes" id="UP001296104">
    <property type="component" value="Unassembled WGS sequence"/>
</dbReference>
<dbReference type="AlphaFoldDB" id="A0AAI8Z686"/>
<gene>
    <name evidence="3" type="ORF">LECACI_7A008365</name>
</gene>
<keyword evidence="1" id="KW-0175">Coiled coil</keyword>
<keyword evidence="2" id="KW-0812">Transmembrane</keyword>
<sequence length="424" mass="47638">MGHRANTDMPLLQLELERQLSECIIAEFTQLLHTEEDLLAAWQERIGSSGFVHIDKHEHSTGGREENDWLKDRAIQCRKARQTLLATYVHRLSDEVGLLNRASDLQQRWKLTEDSAASAMDMGTPAASFTWSDQLSKWSIKAFTVFLLLIAGVAIFEQYGFFRVPQPMTSATAIFDLDAVPVNNISMRLSTALSSLENRIRSSFSSVQGFPEILQAFECAQLHVQRVEDIWVKTDIFEEPVEMALRTSKSLEEMAAGASSSLLNAALDTAAYHGVLPPGWSAQRPAVRMEAELRQYQTEMAGWKQRAADTIRQGAWHLAQAQREVSQAQNVWLPMAAADAESSRSMRVRRAEEQTLIVLGTLEQEKNALVEEELGMVLSVMVRDDRDGRVRAELLSQNAAGLQLWAGRLRQAAQCRADPECRWI</sequence>
<keyword evidence="2" id="KW-0472">Membrane</keyword>
<accession>A0AAI8Z686</accession>
<feature type="coiled-coil region" evidence="1">
    <location>
        <begin position="286"/>
        <end position="313"/>
    </location>
</feature>
<evidence type="ECO:0000256" key="1">
    <source>
        <dbReference type="SAM" id="Coils"/>
    </source>
</evidence>
<dbReference type="EMBL" id="CAVMBE010000080">
    <property type="protein sequence ID" value="CAK4033207.1"/>
    <property type="molecule type" value="Genomic_DNA"/>
</dbReference>
<organism evidence="3 4">
    <name type="scientific">Lecanosticta acicola</name>
    <dbReference type="NCBI Taxonomy" id="111012"/>
    <lineage>
        <taxon>Eukaryota</taxon>
        <taxon>Fungi</taxon>
        <taxon>Dikarya</taxon>
        <taxon>Ascomycota</taxon>
        <taxon>Pezizomycotina</taxon>
        <taxon>Dothideomycetes</taxon>
        <taxon>Dothideomycetidae</taxon>
        <taxon>Mycosphaerellales</taxon>
        <taxon>Mycosphaerellaceae</taxon>
        <taxon>Lecanosticta</taxon>
    </lineage>
</organism>
<protein>
    <submittedName>
        <fullName evidence="3">Uncharacterized protein</fullName>
    </submittedName>
</protein>
<proteinExistence type="predicted"/>
<feature type="transmembrane region" description="Helical" evidence="2">
    <location>
        <begin position="142"/>
        <end position="162"/>
    </location>
</feature>
<evidence type="ECO:0000313" key="3">
    <source>
        <dbReference type="EMBL" id="CAK4033207.1"/>
    </source>
</evidence>
<name>A0AAI8Z686_9PEZI</name>
<keyword evidence="4" id="KW-1185">Reference proteome</keyword>
<reference evidence="3" key="1">
    <citation type="submission" date="2023-11" db="EMBL/GenBank/DDBJ databases">
        <authorList>
            <person name="Alioto T."/>
            <person name="Alioto T."/>
            <person name="Gomez Garrido J."/>
        </authorList>
    </citation>
    <scope>NUCLEOTIDE SEQUENCE</scope>
</reference>
<evidence type="ECO:0000313" key="4">
    <source>
        <dbReference type="Proteomes" id="UP001296104"/>
    </source>
</evidence>
<evidence type="ECO:0000256" key="2">
    <source>
        <dbReference type="SAM" id="Phobius"/>
    </source>
</evidence>
<comment type="caution">
    <text evidence="3">The sequence shown here is derived from an EMBL/GenBank/DDBJ whole genome shotgun (WGS) entry which is preliminary data.</text>
</comment>